<feature type="transmembrane region" description="Helical" evidence="5">
    <location>
        <begin position="67"/>
        <end position="90"/>
    </location>
</feature>
<sequence>MGGQADPDAASKTESDRMETALKTIKGLRWWIIVLVCLGTIMNYLARNSLAVLAPELKHVFDLTTKQYSYVVGAFQIGYTIMQPVCGLIVDLIGLRLGFALFAALWSLTGMLHGFATGWLSLGAMRGALGLFEAAAIPSGMKAVAEWFPDKEKSVAVGYFNAGTSLGALLAPPVVIFLSLRFGWQAAFMATGAFGFVWAGLWYALYRSPAEHPRVSRKELALIQDGQTQFAPASQRPVREILRSRRFWAIALPRFFAEPAWQTFSFWIPLYLVTVRHMDLKQIAIFAWLPFLAADLGGIFGGYLSPFLIRYCRIPLIWSRVAGVILGAFMMIGPACIGLVASPYEAIALFCVGGFAHQMISALVNTLSADVFDSDEVGTASGFAGMAAWIGGLSFSLVVGALADTVGYGPLFACLGAFDLVGATLLVVLIRGQSKHERKLAHA</sequence>
<evidence type="ECO:0000256" key="1">
    <source>
        <dbReference type="ARBA" id="ARBA00004141"/>
    </source>
</evidence>
<keyword evidence="2 5" id="KW-0812">Transmembrane</keyword>
<keyword evidence="3 5" id="KW-1133">Transmembrane helix</keyword>
<dbReference type="PANTHER" id="PTHR11662">
    <property type="entry name" value="SOLUTE CARRIER FAMILY 17"/>
    <property type="match status" value="1"/>
</dbReference>
<dbReference type="PROSITE" id="PS50850">
    <property type="entry name" value="MFS"/>
    <property type="match status" value="1"/>
</dbReference>
<accession>A0A1G8GA87</accession>
<feature type="transmembrane region" description="Helical" evidence="5">
    <location>
        <begin position="97"/>
        <end position="116"/>
    </location>
</feature>
<dbReference type="Pfam" id="PF07690">
    <property type="entry name" value="MFS_1"/>
    <property type="match status" value="1"/>
</dbReference>
<evidence type="ECO:0000256" key="5">
    <source>
        <dbReference type="SAM" id="Phobius"/>
    </source>
</evidence>
<proteinExistence type="predicted"/>
<dbReference type="Proteomes" id="UP000199706">
    <property type="component" value="Unassembled WGS sequence"/>
</dbReference>
<evidence type="ECO:0000259" key="6">
    <source>
        <dbReference type="PROSITE" id="PS50850"/>
    </source>
</evidence>
<feature type="transmembrane region" description="Helical" evidence="5">
    <location>
        <begin position="157"/>
        <end position="180"/>
    </location>
</feature>
<dbReference type="AlphaFoldDB" id="A0A1G8GA87"/>
<dbReference type="InterPro" id="IPR020846">
    <property type="entry name" value="MFS_dom"/>
</dbReference>
<dbReference type="InterPro" id="IPR036259">
    <property type="entry name" value="MFS_trans_sf"/>
</dbReference>
<evidence type="ECO:0000313" key="8">
    <source>
        <dbReference type="Proteomes" id="UP000199706"/>
    </source>
</evidence>
<comment type="subcellular location">
    <subcellularLocation>
        <location evidence="1">Membrane</location>
        <topology evidence="1">Multi-pass membrane protein</topology>
    </subcellularLocation>
</comment>
<dbReference type="InterPro" id="IPR000849">
    <property type="entry name" value="Sugar_P_transporter"/>
</dbReference>
<evidence type="ECO:0000256" key="2">
    <source>
        <dbReference type="ARBA" id="ARBA00022692"/>
    </source>
</evidence>
<name>A0A1G8GA87_9BURK</name>
<dbReference type="PIRSF" id="PIRSF002808">
    <property type="entry name" value="Hexose_phosphate_transp"/>
    <property type="match status" value="1"/>
</dbReference>
<dbReference type="CDD" id="cd17319">
    <property type="entry name" value="MFS_ExuT_GudP_like"/>
    <property type="match status" value="1"/>
</dbReference>
<reference evidence="7 8" key="1">
    <citation type="submission" date="2016-10" db="EMBL/GenBank/DDBJ databases">
        <authorList>
            <person name="de Groot N.N."/>
        </authorList>
    </citation>
    <scope>NUCLEOTIDE SEQUENCE [LARGE SCALE GENOMIC DNA]</scope>
    <source>
        <strain evidence="7 8">LMG 2247</strain>
    </source>
</reference>
<gene>
    <name evidence="7" type="ORF">SAMN05216466_114202</name>
</gene>
<feature type="domain" description="Major facilitator superfamily (MFS) profile" evidence="6">
    <location>
        <begin position="32"/>
        <end position="434"/>
    </location>
</feature>
<feature type="transmembrane region" description="Helical" evidence="5">
    <location>
        <begin position="408"/>
        <end position="430"/>
    </location>
</feature>
<keyword evidence="4 5" id="KW-0472">Membrane</keyword>
<evidence type="ECO:0000256" key="3">
    <source>
        <dbReference type="ARBA" id="ARBA00022989"/>
    </source>
</evidence>
<dbReference type="GO" id="GO:0016020">
    <property type="term" value="C:membrane"/>
    <property type="evidence" value="ECO:0007669"/>
    <property type="project" value="UniProtKB-SubCell"/>
</dbReference>
<feature type="transmembrane region" description="Helical" evidence="5">
    <location>
        <begin position="186"/>
        <end position="206"/>
    </location>
</feature>
<organism evidence="7 8">
    <name type="scientific">Paraburkholderia phenazinium</name>
    <dbReference type="NCBI Taxonomy" id="60549"/>
    <lineage>
        <taxon>Bacteria</taxon>
        <taxon>Pseudomonadati</taxon>
        <taxon>Pseudomonadota</taxon>
        <taxon>Betaproteobacteria</taxon>
        <taxon>Burkholderiales</taxon>
        <taxon>Burkholderiaceae</taxon>
        <taxon>Paraburkholderia</taxon>
    </lineage>
</organism>
<feature type="transmembrane region" description="Helical" evidence="5">
    <location>
        <begin position="347"/>
        <end position="368"/>
    </location>
</feature>
<dbReference type="Gene3D" id="1.20.1250.20">
    <property type="entry name" value="MFS general substrate transporter like domains"/>
    <property type="match status" value="2"/>
</dbReference>
<dbReference type="PANTHER" id="PTHR11662:SF285">
    <property type="entry name" value="HEXURONATE TRANSPORTER"/>
    <property type="match status" value="1"/>
</dbReference>
<feature type="transmembrane region" description="Helical" evidence="5">
    <location>
        <begin position="380"/>
        <end position="402"/>
    </location>
</feature>
<protein>
    <submittedName>
        <fullName evidence="7">MFS transporter, ACS family, hexuronate transporter</fullName>
    </submittedName>
</protein>
<feature type="transmembrane region" description="Helical" evidence="5">
    <location>
        <begin position="285"/>
        <end position="309"/>
    </location>
</feature>
<evidence type="ECO:0000313" key="7">
    <source>
        <dbReference type="EMBL" id="SDH91317.1"/>
    </source>
</evidence>
<feature type="transmembrane region" description="Helical" evidence="5">
    <location>
        <begin position="28"/>
        <end position="47"/>
    </location>
</feature>
<dbReference type="EMBL" id="FNCJ01000014">
    <property type="protein sequence ID" value="SDH91317.1"/>
    <property type="molecule type" value="Genomic_DNA"/>
</dbReference>
<dbReference type="InterPro" id="IPR011701">
    <property type="entry name" value="MFS"/>
</dbReference>
<dbReference type="InterPro" id="IPR050382">
    <property type="entry name" value="MFS_Na/Anion_cotransporter"/>
</dbReference>
<feature type="transmembrane region" description="Helical" evidence="5">
    <location>
        <begin position="321"/>
        <end position="341"/>
    </location>
</feature>
<dbReference type="SUPFAM" id="SSF103473">
    <property type="entry name" value="MFS general substrate transporter"/>
    <property type="match status" value="1"/>
</dbReference>
<evidence type="ECO:0000256" key="4">
    <source>
        <dbReference type="ARBA" id="ARBA00023136"/>
    </source>
</evidence>
<dbReference type="GO" id="GO:0015134">
    <property type="term" value="F:hexuronate transmembrane transporter activity"/>
    <property type="evidence" value="ECO:0007669"/>
    <property type="project" value="TreeGrafter"/>
</dbReference>